<dbReference type="CDD" id="cd01169">
    <property type="entry name" value="HMPP_kinase"/>
    <property type="match status" value="1"/>
</dbReference>
<dbReference type="PANTHER" id="PTHR20858:SF17">
    <property type="entry name" value="HYDROXYMETHYLPYRIMIDINE_PHOSPHOMETHYLPYRIMIDINE KINASE THI20-RELATED"/>
    <property type="match status" value="1"/>
</dbReference>
<dbReference type="PANTHER" id="PTHR20858">
    <property type="entry name" value="PHOSPHOMETHYLPYRIMIDINE KINASE"/>
    <property type="match status" value="1"/>
</dbReference>
<comment type="caution">
    <text evidence="4">The sequence shown here is derived from an EMBL/GenBank/DDBJ whole genome shotgun (WGS) entry which is preliminary data.</text>
</comment>
<comment type="pathway">
    <text evidence="1">Cofactor biosynthesis; thiamine diphosphate biosynthesis.</text>
</comment>
<keyword evidence="4" id="KW-0418">Kinase</keyword>
<feature type="domain" description="Pyridoxamine kinase/Phosphomethylpyrimidine kinase" evidence="3">
    <location>
        <begin position="16"/>
        <end position="265"/>
    </location>
</feature>
<dbReference type="SUPFAM" id="SSF53613">
    <property type="entry name" value="Ribokinase-like"/>
    <property type="match status" value="1"/>
</dbReference>
<gene>
    <name evidence="4" type="ORF">OIK44_14280</name>
</gene>
<evidence type="ECO:0000256" key="1">
    <source>
        <dbReference type="ARBA" id="ARBA00004948"/>
    </source>
</evidence>
<dbReference type="EC" id="2.7.1.49" evidence="2"/>
<dbReference type="InterPro" id="IPR029056">
    <property type="entry name" value="Ribokinase-like"/>
</dbReference>
<accession>A0ABT5K194</accession>
<organism evidence="4 5">
    <name type="scientific">Janthinobacterium fluminis</name>
    <dbReference type="NCBI Taxonomy" id="2987524"/>
    <lineage>
        <taxon>Bacteria</taxon>
        <taxon>Pseudomonadati</taxon>
        <taxon>Pseudomonadota</taxon>
        <taxon>Betaproteobacteria</taxon>
        <taxon>Burkholderiales</taxon>
        <taxon>Oxalobacteraceae</taxon>
        <taxon>Janthinobacterium</taxon>
    </lineage>
</organism>
<dbReference type="Gene3D" id="3.40.1190.20">
    <property type="match status" value="1"/>
</dbReference>
<keyword evidence="4" id="KW-0808">Transferase</keyword>
<dbReference type="Pfam" id="PF08543">
    <property type="entry name" value="Phos_pyr_kin"/>
    <property type="match status" value="1"/>
</dbReference>
<name>A0ABT5K194_9BURK</name>
<dbReference type="GO" id="GO:0016301">
    <property type="term" value="F:kinase activity"/>
    <property type="evidence" value="ECO:0007669"/>
    <property type="project" value="UniProtKB-KW"/>
</dbReference>
<dbReference type="RefSeq" id="WP_273671505.1">
    <property type="nucleotide sequence ID" value="NZ_JAQQXR010000005.1"/>
</dbReference>
<evidence type="ECO:0000313" key="4">
    <source>
        <dbReference type="EMBL" id="MDC8758748.1"/>
    </source>
</evidence>
<keyword evidence="5" id="KW-1185">Reference proteome</keyword>
<dbReference type="Proteomes" id="UP001221208">
    <property type="component" value="Unassembled WGS sequence"/>
</dbReference>
<dbReference type="EMBL" id="JAQQXR010000005">
    <property type="protein sequence ID" value="MDC8758748.1"/>
    <property type="molecule type" value="Genomic_DNA"/>
</dbReference>
<dbReference type="InterPro" id="IPR013749">
    <property type="entry name" value="PM/HMP-P_kinase-1"/>
</dbReference>
<sequence>MQNQTSPLILSFGVSDPVGAIGIQADLAVFSAFGCHGLTVSTALLIGDTARVEDVQEIDPDWVSDQARVLLEDMAVAAIKIGAPGGIEHITAIAEIVSDYPDVPLILDPFVSALPDPGADGEDALTALRQLLIPQTTVLLLSQVELERLAETWRDADPSDTLRADVDYLLALGCEFVLVTGTPNAGHGDNALRANTLFGHDGVVRHDAWQHLAGSFSGAGSTLSAALTALMAHGGDGGDAALAVQAAQDYTAGALAHAQRFGMGKLVPNRFFQRLNPAQ</sequence>
<reference evidence="4 5" key="1">
    <citation type="submission" date="2022-10" db="EMBL/GenBank/DDBJ databases">
        <title>Janthinobacterium sp. hw3 Genome sequencing.</title>
        <authorList>
            <person name="Park S."/>
        </authorList>
    </citation>
    <scope>NUCLEOTIDE SEQUENCE [LARGE SCALE GENOMIC DNA]</scope>
    <source>
        <strain evidence="5">hw3</strain>
    </source>
</reference>
<protein>
    <recommendedName>
        <fullName evidence="2">hydroxymethylpyrimidine kinase</fullName>
        <ecNumber evidence="2">2.7.1.49</ecNumber>
    </recommendedName>
</protein>
<dbReference type="InterPro" id="IPR004399">
    <property type="entry name" value="HMP/HMP-P_kinase_dom"/>
</dbReference>
<evidence type="ECO:0000313" key="5">
    <source>
        <dbReference type="Proteomes" id="UP001221208"/>
    </source>
</evidence>
<evidence type="ECO:0000256" key="2">
    <source>
        <dbReference type="ARBA" id="ARBA00012135"/>
    </source>
</evidence>
<evidence type="ECO:0000259" key="3">
    <source>
        <dbReference type="Pfam" id="PF08543"/>
    </source>
</evidence>
<proteinExistence type="predicted"/>